<dbReference type="Gene3D" id="3.20.20.240">
    <property type="entry name" value="Methylmalonyl-CoA mutase"/>
    <property type="match status" value="1"/>
</dbReference>
<accession>A0ABU8U264</accession>
<evidence type="ECO:0000313" key="5">
    <source>
        <dbReference type="Proteomes" id="UP001382904"/>
    </source>
</evidence>
<dbReference type="Pfam" id="PF06368">
    <property type="entry name" value="Met_asp_mut_E"/>
    <property type="match status" value="1"/>
</dbReference>
<evidence type="ECO:0000256" key="2">
    <source>
        <dbReference type="ARBA" id="ARBA00023235"/>
    </source>
</evidence>
<dbReference type="Proteomes" id="UP001382904">
    <property type="component" value="Unassembled WGS sequence"/>
</dbReference>
<dbReference type="PIRSF" id="PIRSF001495">
    <property type="entry name" value="Met_asp_mut_epsi"/>
    <property type="match status" value="1"/>
</dbReference>
<sequence length="447" mass="47782">MVSHDAVDFGEFVLRRHAAGELVVQPRMGFGDPQRMRAGLLATRHADATTVGTLTLDSFTRVGDLESAARALREGIGLNGYPIVTYDAQTTGRVLHGVLDAEFPVQVRHGSARPQHIFRALAGAGLSATEGGPVSYCLPYGRTPLDESVRNWSECCELLLQVRGSGVEPHIETFGGCMLGQLCPPGELVAISVLEALFFYRHGLRSISVSYAQQTHAGQDEEAVASLRALCAELLPEARWHVVVYAYMGLYPTTPGGSLDLLARAAELAVTGGAARLIVKTVAESHRIPTIAENVQALEHAARSARARWTVRADAPAGSPRAGTDSQVHHEARALVEAVLNCHADIGRALVIAFKRGLLDVPYCLHPDNAGRARSHIGPDGRLGWAELGALPLTGVVEHRRAPSITSSGLMQALSYVQGKFDAAALERDRRPELGPAAQPIVKGELA</sequence>
<name>A0ABU8U264_9ACTN</name>
<dbReference type="InterPro" id="IPR016176">
    <property type="entry name" value="Cbl-dep_enz_cat"/>
</dbReference>
<evidence type="ECO:0000256" key="3">
    <source>
        <dbReference type="ARBA" id="ARBA00023285"/>
    </source>
</evidence>
<organism evidence="4 5">
    <name type="scientific">Streptomyces caledonius</name>
    <dbReference type="NCBI Taxonomy" id="3134107"/>
    <lineage>
        <taxon>Bacteria</taxon>
        <taxon>Bacillati</taxon>
        <taxon>Actinomycetota</taxon>
        <taxon>Actinomycetes</taxon>
        <taxon>Kitasatosporales</taxon>
        <taxon>Streptomycetaceae</taxon>
        <taxon>Streptomyces</taxon>
    </lineage>
</organism>
<keyword evidence="1" id="KW-0846">Cobalamin</keyword>
<dbReference type="InterPro" id="IPR006396">
    <property type="entry name" value="Glu_mut_E"/>
</dbReference>
<protein>
    <submittedName>
        <fullName evidence="4">Methylaspartate mutase</fullName>
    </submittedName>
</protein>
<keyword evidence="3" id="KW-0170">Cobalt</keyword>
<proteinExistence type="predicted"/>
<gene>
    <name evidence="4" type="ORF">WKI68_11840</name>
</gene>
<keyword evidence="2" id="KW-0413">Isomerase</keyword>
<dbReference type="SUPFAM" id="SSF51703">
    <property type="entry name" value="Cobalamin (vitamin B12)-dependent enzymes"/>
    <property type="match status" value="1"/>
</dbReference>
<dbReference type="EMBL" id="JBBKAM010000002">
    <property type="protein sequence ID" value="MEJ8641971.1"/>
    <property type="molecule type" value="Genomic_DNA"/>
</dbReference>
<keyword evidence="5" id="KW-1185">Reference proteome</keyword>
<reference evidence="4 5" key="1">
    <citation type="submission" date="2024-03" db="EMBL/GenBank/DDBJ databases">
        <title>Novel Streptomyces species of biotechnological and ecological value are a feature of Machair soil.</title>
        <authorList>
            <person name="Prole J.R."/>
            <person name="Goodfellow M."/>
            <person name="Allenby N."/>
            <person name="Ward A.C."/>
        </authorList>
    </citation>
    <scope>NUCLEOTIDE SEQUENCE [LARGE SCALE GENOMIC DNA]</scope>
    <source>
        <strain evidence="4 5">MS1.HAVA.3</strain>
    </source>
</reference>
<comment type="caution">
    <text evidence="4">The sequence shown here is derived from an EMBL/GenBank/DDBJ whole genome shotgun (WGS) entry which is preliminary data.</text>
</comment>
<evidence type="ECO:0000256" key="1">
    <source>
        <dbReference type="ARBA" id="ARBA00022628"/>
    </source>
</evidence>
<evidence type="ECO:0000313" key="4">
    <source>
        <dbReference type="EMBL" id="MEJ8641971.1"/>
    </source>
</evidence>